<dbReference type="AlphaFoldDB" id="A0A1J4JRR9"/>
<sequence>MDSCVIKNDSHNPNEEKFVDEDFHPVKKIIENDPFLVTDVEWERIEHLYNSPMINKKISPKIIRQGYLGDCHLISALCSISCSYDHVNSLFDNSEDLPPGSICVKFHYFGEIKKIIVDTLVPLKNNRMILSRPKTKNDPWWFTIIEKAYAKLFGSFGAIVGGNSDSTFFRLVGGWPFAFYFDDPDVQELLHNDKMWKRMKRWNRKGYFMCCGSLDGPMNMKNEKNIYFSHSYSILKVVEIKKHKLIYMRNTWGKSEWSGKWGINSTKWNDFYLKELKYKKKNDGNFWINFHDFKKYFNSLYVDIILKSNWKNYGIGGTWLPSNNNIIQANNMNDQAYDPHTLKQWIINFELPTTIKCTFEKGGEPAICYVTLIKEGNNKESNIFIDADQSIFTQIIPKISEVTSFHWTVEEIDTPWILCLCRESKNTTTPFYLTIYSLDDILITPM</sequence>
<feature type="active site" evidence="5 6">
    <location>
        <position position="230"/>
    </location>
</feature>
<reference evidence="8" key="1">
    <citation type="submission" date="2016-10" db="EMBL/GenBank/DDBJ databases">
        <authorList>
            <person name="Benchimol M."/>
            <person name="Almeida L.G."/>
            <person name="Vasconcelos A.T."/>
            <person name="Perreira-Neves A."/>
            <person name="Rosa I.A."/>
            <person name="Tasca T."/>
            <person name="Bogo M.R."/>
            <person name="de Souza W."/>
        </authorList>
    </citation>
    <scope>NUCLEOTIDE SEQUENCE [LARGE SCALE GENOMIC DNA]</scope>
    <source>
        <strain evidence="8">K</strain>
    </source>
</reference>
<dbReference type="PANTHER" id="PTHR10183">
    <property type="entry name" value="CALPAIN"/>
    <property type="match status" value="1"/>
</dbReference>
<dbReference type="GeneID" id="94828347"/>
<evidence type="ECO:0000256" key="5">
    <source>
        <dbReference type="PIRSR" id="PIRSR622684-1"/>
    </source>
</evidence>
<dbReference type="SUPFAM" id="SSF54001">
    <property type="entry name" value="Cysteine proteinases"/>
    <property type="match status" value="1"/>
</dbReference>
<evidence type="ECO:0000259" key="7">
    <source>
        <dbReference type="PROSITE" id="PS50203"/>
    </source>
</evidence>
<keyword evidence="2 6" id="KW-0645">Protease</keyword>
<proteinExistence type="inferred from homology"/>
<evidence type="ECO:0000256" key="6">
    <source>
        <dbReference type="PROSITE-ProRule" id="PRU00239"/>
    </source>
</evidence>
<keyword evidence="9" id="KW-1185">Reference proteome</keyword>
<evidence type="ECO:0000256" key="4">
    <source>
        <dbReference type="ARBA" id="ARBA00022807"/>
    </source>
</evidence>
<dbReference type="PROSITE" id="PS50203">
    <property type="entry name" value="CALPAIN_CAT"/>
    <property type="match status" value="1"/>
</dbReference>
<dbReference type="VEuPathDB" id="TrichDB:TRFO_07376"/>
<name>A0A1J4JRR9_9EUKA</name>
<protein>
    <recommendedName>
        <fullName evidence="7">Calpain catalytic domain-containing protein</fullName>
    </recommendedName>
</protein>
<gene>
    <name evidence="8" type="ORF">TRFO_07376</name>
</gene>
<feature type="domain" description="Calpain catalytic" evidence="7">
    <location>
        <begin position="17"/>
        <end position="306"/>
    </location>
</feature>
<evidence type="ECO:0000313" key="8">
    <source>
        <dbReference type="EMBL" id="OHT01817.1"/>
    </source>
</evidence>
<dbReference type="GO" id="GO:0006508">
    <property type="term" value="P:proteolysis"/>
    <property type="evidence" value="ECO:0007669"/>
    <property type="project" value="UniProtKB-KW"/>
</dbReference>
<dbReference type="EMBL" id="MLAK01000893">
    <property type="protein sequence ID" value="OHT01817.1"/>
    <property type="molecule type" value="Genomic_DNA"/>
</dbReference>
<comment type="similarity">
    <text evidence="1">Belongs to the peptidase C2 family.</text>
</comment>
<dbReference type="PRINTS" id="PR00704">
    <property type="entry name" value="CALPAIN"/>
</dbReference>
<dbReference type="PANTHER" id="PTHR10183:SF379">
    <property type="entry name" value="CALPAIN-5"/>
    <property type="match status" value="1"/>
</dbReference>
<dbReference type="SMART" id="SM00230">
    <property type="entry name" value="CysPc"/>
    <property type="match status" value="1"/>
</dbReference>
<feature type="active site" evidence="5 6">
    <location>
        <position position="250"/>
    </location>
</feature>
<organism evidence="8 9">
    <name type="scientific">Tritrichomonas foetus</name>
    <dbReference type="NCBI Taxonomy" id="1144522"/>
    <lineage>
        <taxon>Eukaryota</taxon>
        <taxon>Metamonada</taxon>
        <taxon>Parabasalia</taxon>
        <taxon>Tritrichomonadida</taxon>
        <taxon>Tritrichomonadidae</taxon>
        <taxon>Tritrichomonas</taxon>
    </lineage>
</organism>
<dbReference type="Proteomes" id="UP000179807">
    <property type="component" value="Unassembled WGS sequence"/>
</dbReference>
<comment type="caution">
    <text evidence="8">The sequence shown here is derived from an EMBL/GenBank/DDBJ whole genome shotgun (WGS) entry which is preliminary data.</text>
</comment>
<keyword evidence="3 6" id="KW-0378">Hydrolase</keyword>
<dbReference type="Gene3D" id="3.90.70.10">
    <property type="entry name" value="Cysteine proteinases"/>
    <property type="match status" value="1"/>
</dbReference>
<keyword evidence="4 6" id="KW-0788">Thiol protease</keyword>
<dbReference type="RefSeq" id="XP_068354953.1">
    <property type="nucleotide sequence ID" value="XM_068493643.1"/>
</dbReference>
<evidence type="ECO:0000256" key="1">
    <source>
        <dbReference type="ARBA" id="ARBA00007623"/>
    </source>
</evidence>
<evidence type="ECO:0000313" key="9">
    <source>
        <dbReference type="Proteomes" id="UP000179807"/>
    </source>
</evidence>
<evidence type="ECO:0000256" key="2">
    <source>
        <dbReference type="ARBA" id="ARBA00022670"/>
    </source>
</evidence>
<feature type="active site" evidence="5 6">
    <location>
        <position position="71"/>
    </location>
</feature>
<dbReference type="Pfam" id="PF00648">
    <property type="entry name" value="Peptidase_C2"/>
    <property type="match status" value="1"/>
</dbReference>
<dbReference type="OrthoDB" id="424753at2759"/>
<dbReference type="InterPro" id="IPR001300">
    <property type="entry name" value="Peptidase_C2_calpain_cat"/>
</dbReference>
<dbReference type="InterPro" id="IPR022684">
    <property type="entry name" value="Calpain_cysteine_protease"/>
</dbReference>
<evidence type="ECO:0000256" key="3">
    <source>
        <dbReference type="ARBA" id="ARBA00022801"/>
    </source>
</evidence>
<dbReference type="GO" id="GO:0004198">
    <property type="term" value="F:calcium-dependent cysteine-type endopeptidase activity"/>
    <property type="evidence" value="ECO:0007669"/>
    <property type="project" value="InterPro"/>
</dbReference>
<dbReference type="InterPro" id="IPR038765">
    <property type="entry name" value="Papain-like_cys_pep_sf"/>
</dbReference>
<accession>A0A1J4JRR9</accession>